<dbReference type="Pfam" id="PF00578">
    <property type="entry name" value="AhpC-TSA"/>
    <property type="match status" value="1"/>
</dbReference>
<dbReference type="KEGG" id="gbe:GbCGDNIH1_0268"/>
<dbReference type="Proteomes" id="UP000001963">
    <property type="component" value="Chromosome"/>
</dbReference>
<keyword evidence="5" id="KW-0472">Membrane</keyword>
<sequence length="236" mass="25460">MAGCAGHGDWWMPVPDRPPVTCGCPCPQPCRSRLIAPEESNSMIPSPPPSRPVWTRRLLLSVPLVLAVAAGAAFLGMLHGMEDGHFDPRGVPSPLIGKPVPVFDLPAQTPSPEGFTSAALTQHGHPVLVNFFASWCVPCKIEQPALMALKQRGIALWGIAYKDKPEAAAAMLKADGNPYQRIARDAAGGTAIDWGVYGVPETYFVDPKGIVRWKWAGPLTEQVIKDQIEPLLKAYP</sequence>
<dbReference type="Gene3D" id="3.40.30.10">
    <property type="entry name" value="Glutaredoxin"/>
    <property type="match status" value="1"/>
</dbReference>
<evidence type="ECO:0000256" key="4">
    <source>
        <dbReference type="ARBA" id="ARBA00023284"/>
    </source>
</evidence>
<evidence type="ECO:0000313" key="7">
    <source>
        <dbReference type="EMBL" id="ABI61166.2"/>
    </source>
</evidence>
<dbReference type="InterPro" id="IPR017937">
    <property type="entry name" value="Thioredoxin_CS"/>
</dbReference>
<evidence type="ECO:0000256" key="1">
    <source>
        <dbReference type="ARBA" id="ARBA00004196"/>
    </source>
</evidence>
<keyword evidence="5" id="KW-1133">Transmembrane helix</keyword>
<dbReference type="PROSITE" id="PS00194">
    <property type="entry name" value="THIOREDOXIN_1"/>
    <property type="match status" value="1"/>
</dbReference>
<evidence type="ECO:0000256" key="5">
    <source>
        <dbReference type="SAM" id="Phobius"/>
    </source>
</evidence>
<dbReference type="EMBL" id="CP000394">
    <property type="protein sequence ID" value="ABI61166.2"/>
    <property type="molecule type" value="Genomic_DNA"/>
</dbReference>
<dbReference type="AlphaFoldDB" id="Q0BVI6"/>
<organism evidence="7 8">
    <name type="scientific">Granulibacter bethesdensis (strain ATCC BAA-1260 / CGDNIH1)</name>
    <dbReference type="NCBI Taxonomy" id="391165"/>
    <lineage>
        <taxon>Bacteria</taxon>
        <taxon>Pseudomonadati</taxon>
        <taxon>Pseudomonadota</taxon>
        <taxon>Alphaproteobacteria</taxon>
        <taxon>Acetobacterales</taxon>
        <taxon>Acetobacteraceae</taxon>
        <taxon>Granulibacter</taxon>
    </lineage>
</organism>
<dbReference type="GO" id="GO:0017004">
    <property type="term" value="P:cytochrome complex assembly"/>
    <property type="evidence" value="ECO:0007669"/>
    <property type="project" value="UniProtKB-KW"/>
</dbReference>
<keyword evidence="2" id="KW-0201">Cytochrome c-type biogenesis</keyword>
<dbReference type="InterPro" id="IPR036249">
    <property type="entry name" value="Thioredoxin-like_sf"/>
</dbReference>
<keyword evidence="8" id="KW-1185">Reference proteome</keyword>
<evidence type="ECO:0000259" key="6">
    <source>
        <dbReference type="PROSITE" id="PS51352"/>
    </source>
</evidence>
<keyword evidence="3" id="KW-1015">Disulfide bond</keyword>
<dbReference type="SUPFAM" id="SSF52833">
    <property type="entry name" value="Thioredoxin-like"/>
    <property type="match status" value="1"/>
</dbReference>
<evidence type="ECO:0000256" key="3">
    <source>
        <dbReference type="ARBA" id="ARBA00023157"/>
    </source>
</evidence>
<proteinExistence type="predicted"/>
<evidence type="ECO:0000256" key="2">
    <source>
        <dbReference type="ARBA" id="ARBA00022748"/>
    </source>
</evidence>
<dbReference type="PANTHER" id="PTHR42852:SF6">
    <property type="entry name" value="THIOL:DISULFIDE INTERCHANGE PROTEIN DSBE"/>
    <property type="match status" value="1"/>
</dbReference>
<comment type="subcellular location">
    <subcellularLocation>
        <location evidence="1">Cell envelope</location>
    </subcellularLocation>
</comment>
<name>Q0BVI6_GRABC</name>
<evidence type="ECO:0000313" key="8">
    <source>
        <dbReference type="Proteomes" id="UP000001963"/>
    </source>
</evidence>
<dbReference type="CDD" id="cd03010">
    <property type="entry name" value="TlpA_like_DsbE"/>
    <property type="match status" value="1"/>
</dbReference>
<dbReference type="GO" id="GO:0016209">
    <property type="term" value="F:antioxidant activity"/>
    <property type="evidence" value="ECO:0007669"/>
    <property type="project" value="InterPro"/>
</dbReference>
<reference evidence="7 8" key="1">
    <citation type="journal article" date="2007" name="J. Bacteriol.">
        <title>Genome sequence analysis of the emerging human pathogenic acetic acid bacterium Granulibacter bethesdensis.</title>
        <authorList>
            <person name="Greenberg D.E."/>
            <person name="Porcella S.F."/>
            <person name="Zelazny A.M."/>
            <person name="Virtaneva K."/>
            <person name="Sturdevant D.E."/>
            <person name="Kupko J.J.III."/>
            <person name="Barbian K.D."/>
            <person name="Babar A."/>
            <person name="Dorward D.W."/>
            <person name="Holland S.M."/>
        </authorList>
    </citation>
    <scope>NUCLEOTIDE SEQUENCE [LARGE SCALE GENOMIC DNA]</scope>
    <source>
        <strain evidence="8">ATCC BAA-1260 / CGDNIH1</strain>
    </source>
</reference>
<accession>Q0BVI6</accession>
<feature type="domain" description="Thioredoxin" evidence="6">
    <location>
        <begin position="94"/>
        <end position="233"/>
    </location>
</feature>
<gene>
    <name evidence="7" type="ordered locus">GbCGDNIH1_0268</name>
</gene>
<dbReference type="STRING" id="391165.GbCGDNIH1_0268"/>
<dbReference type="InterPro" id="IPR050553">
    <property type="entry name" value="Thioredoxin_ResA/DsbE_sf"/>
</dbReference>
<keyword evidence="5" id="KW-0812">Transmembrane</keyword>
<dbReference type="PANTHER" id="PTHR42852">
    <property type="entry name" value="THIOL:DISULFIDE INTERCHANGE PROTEIN DSBE"/>
    <property type="match status" value="1"/>
</dbReference>
<dbReference type="InterPro" id="IPR000866">
    <property type="entry name" value="AhpC/TSA"/>
</dbReference>
<dbReference type="InterPro" id="IPR013766">
    <property type="entry name" value="Thioredoxin_domain"/>
</dbReference>
<dbReference type="PROSITE" id="PS51352">
    <property type="entry name" value="THIOREDOXIN_2"/>
    <property type="match status" value="1"/>
</dbReference>
<dbReference type="GO" id="GO:0015036">
    <property type="term" value="F:disulfide oxidoreductase activity"/>
    <property type="evidence" value="ECO:0007669"/>
    <property type="project" value="InterPro"/>
</dbReference>
<protein>
    <submittedName>
        <fullName evidence="7">Thiol:disulfide interchange protein tlpA</fullName>
    </submittedName>
</protein>
<dbReference type="InterPro" id="IPR004799">
    <property type="entry name" value="Periplasmic_diS_OxRdtase_DsbE"/>
</dbReference>
<dbReference type="eggNOG" id="COG0526">
    <property type="taxonomic scope" value="Bacteria"/>
</dbReference>
<keyword evidence="4" id="KW-0676">Redox-active center</keyword>
<dbReference type="NCBIfam" id="TIGR00385">
    <property type="entry name" value="dsbE"/>
    <property type="match status" value="1"/>
</dbReference>
<feature type="transmembrane region" description="Helical" evidence="5">
    <location>
        <begin position="58"/>
        <end position="78"/>
    </location>
</feature>
<dbReference type="GO" id="GO:0030288">
    <property type="term" value="C:outer membrane-bounded periplasmic space"/>
    <property type="evidence" value="ECO:0007669"/>
    <property type="project" value="InterPro"/>
</dbReference>